<evidence type="ECO:0000256" key="3">
    <source>
        <dbReference type="ARBA" id="ARBA00022692"/>
    </source>
</evidence>
<comment type="caution">
    <text evidence="8">The sequence shown here is derived from an EMBL/GenBank/DDBJ whole genome shotgun (WGS) entry which is preliminary data.</text>
</comment>
<reference evidence="8" key="2">
    <citation type="submission" date="2020-09" db="EMBL/GenBank/DDBJ databases">
        <authorList>
            <person name="Sun Q."/>
            <person name="Zhou Y."/>
        </authorList>
    </citation>
    <scope>NUCLEOTIDE SEQUENCE</scope>
    <source>
        <strain evidence="8">CGMCC 1.15085</strain>
    </source>
</reference>
<keyword evidence="9" id="KW-1185">Reference proteome</keyword>
<evidence type="ECO:0000313" key="8">
    <source>
        <dbReference type="EMBL" id="GGB47481.1"/>
    </source>
</evidence>
<keyword evidence="4 6" id="KW-1133">Transmembrane helix</keyword>
<dbReference type="Gene3D" id="1.20.81.30">
    <property type="entry name" value="Type II secretion system (T2SS), domain F"/>
    <property type="match status" value="1"/>
</dbReference>
<dbReference type="InterPro" id="IPR042094">
    <property type="entry name" value="T2SS_GspF_sf"/>
</dbReference>
<accession>A0A916X1W2</accession>
<dbReference type="GO" id="GO:0005886">
    <property type="term" value="C:plasma membrane"/>
    <property type="evidence" value="ECO:0007669"/>
    <property type="project" value="UniProtKB-SubCell"/>
</dbReference>
<sequence length="310" mass="33274">MTTNSPVLLLGATLLVAAVFVAGVRDIAGVLSERARLHDLILAEDDAPQTSGFSALDARFRRTRPGQWVTTHLLLAGIKRSPLQVVLLSTAAAFLVALILDKLLAPAFGILGLALSVQGLRVFLRRARERRREAFILQMPELARVLANATGAGLSIRTAVSLASDELAEPASEELSRVARAMQFGDSLENGLTGIHDRLPSREIQVLVSTLLVSSRSGGSLVTSLRDIADTLEARKETRREIRTTLAQATLTGYMVAAMGLLMLVMLNTINSGTVEKMTTSPFGQVALVVAGGLYGLGLFLIRRITRIEP</sequence>
<evidence type="ECO:0000256" key="2">
    <source>
        <dbReference type="ARBA" id="ARBA00022475"/>
    </source>
</evidence>
<dbReference type="RefSeq" id="WP_188839159.1">
    <property type="nucleotide sequence ID" value="NZ_BMHI01000008.1"/>
</dbReference>
<evidence type="ECO:0000256" key="4">
    <source>
        <dbReference type="ARBA" id="ARBA00022989"/>
    </source>
</evidence>
<evidence type="ECO:0000259" key="7">
    <source>
        <dbReference type="Pfam" id="PF00482"/>
    </source>
</evidence>
<name>A0A916X1W2_9MICO</name>
<dbReference type="Pfam" id="PF00482">
    <property type="entry name" value="T2SSF"/>
    <property type="match status" value="1"/>
</dbReference>
<proteinExistence type="predicted"/>
<organism evidence="8 9">
    <name type="scientific">Flexivirga endophytica</name>
    <dbReference type="NCBI Taxonomy" id="1849103"/>
    <lineage>
        <taxon>Bacteria</taxon>
        <taxon>Bacillati</taxon>
        <taxon>Actinomycetota</taxon>
        <taxon>Actinomycetes</taxon>
        <taxon>Micrococcales</taxon>
        <taxon>Dermacoccaceae</taxon>
        <taxon>Flexivirga</taxon>
    </lineage>
</organism>
<dbReference type="PANTHER" id="PTHR35007:SF1">
    <property type="entry name" value="PILUS ASSEMBLY PROTEIN"/>
    <property type="match status" value="1"/>
</dbReference>
<feature type="domain" description="Type II secretion system protein GspF" evidence="7">
    <location>
        <begin position="143"/>
        <end position="267"/>
    </location>
</feature>
<feature type="transmembrane region" description="Helical" evidence="6">
    <location>
        <begin position="106"/>
        <end position="124"/>
    </location>
</feature>
<dbReference type="AlphaFoldDB" id="A0A916X1W2"/>
<comment type="subcellular location">
    <subcellularLocation>
        <location evidence="1">Cell membrane</location>
        <topology evidence="1">Multi-pass membrane protein</topology>
    </subcellularLocation>
</comment>
<dbReference type="Proteomes" id="UP000636793">
    <property type="component" value="Unassembled WGS sequence"/>
</dbReference>
<evidence type="ECO:0000256" key="1">
    <source>
        <dbReference type="ARBA" id="ARBA00004651"/>
    </source>
</evidence>
<keyword evidence="2" id="KW-1003">Cell membrane</keyword>
<keyword evidence="5 6" id="KW-0472">Membrane</keyword>
<feature type="transmembrane region" description="Helical" evidence="6">
    <location>
        <begin position="245"/>
        <end position="270"/>
    </location>
</feature>
<dbReference type="EMBL" id="BMHI01000008">
    <property type="protein sequence ID" value="GGB47481.1"/>
    <property type="molecule type" value="Genomic_DNA"/>
</dbReference>
<feature type="transmembrane region" description="Helical" evidence="6">
    <location>
        <begin position="6"/>
        <end position="24"/>
    </location>
</feature>
<gene>
    <name evidence="8" type="ORF">GCM10011492_43330</name>
</gene>
<keyword evidence="3 6" id="KW-0812">Transmembrane</keyword>
<feature type="transmembrane region" description="Helical" evidence="6">
    <location>
        <begin position="282"/>
        <end position="302"/>
    </location>
</feature>
<dbReference type="PANTHER" id="PTHR35007">
    <property type="entry name" value="INTEGRAL MEMBRANE PROTEIN-RELATED"/>
    <property type="match status" value="1"/>
</dbReference>
<evidence type="ECO:0000313" key="9">
    <source>
        <dbReference type="Proteomes" id="UP000636793"/>
    </source>
</evidence>
<reference evidence="8" key="1">
    <citation type="journal article" date="2014" name="Int. J. Syst. Evol. Microbiol.">
        <title>Complete genome sequence of Corynebacterium casei LMG S-19264T (=DSM 44701T), isolated from a smear-ripened cheese.</title>
        <authorList>
            <consortium name="US DOE Joint Genome Institute (JGI-PGF)"/>
            <person name="Walter F."/>
            <person name="Albersmeier A."/>
            <person name="Kalinowski J."/>
            <person name="Ruckert C."/>
        </authorList>
    </citation>
    <scope>NUCLEOTIDE SEQUENCE</scope>
    <source>
        <strain evidence="8">CGMCC 1.15085</strain>
    </source>
</reference>
<evidence type="ECO:0000256" key="6">
    <source>
        <dbReference type="SAM" id="Phobius"/>
    </source>
</evidence>
<protein>
    <submittedName>
        <fullName evidence="8">Membrane protein</fullName>
    </submittedName>
</protein>
<evidence type="ECO:0000256" key="5">
    <source>
        <dbReference type="ARBA" id="ARBA00023136"/>
    </source>
</evidence>
<dbReference type="InterPro" id="IPR018076">
    <property type="entry name" value="T2SS_GspF_dom"/>
</dbReference>